<feature type="domain" description="HTH marR-type" evidence="1">
    <location>
        <begin position="14"/>
        <end position="69"/>
    </location>
</feature>
<dbReference type="Gene3D" id="1.10.10.10">
    <property type="entry name" value="Winged helix-like DNA-binding domain superfamily/Winged helix DNA-binding domain"/>
    <property type="match status" value="1"/>
</dbReference>
<keyword evidence="3" id="KW-1185">Reference proteome</keyword>
<reference evidence="2" key="1">
    <citation type="submission" date="2022-09" db="EMBL/GenBank/DDBJ databases">
        <title>Actin cytoskeleton and complex cell architecture in an #Asgard archaeon.</title>
        <authorList>
            <person name="Ponce Toledo R.I."/>
            <person name="Schleper C."/>
            <person name="Rodrigues Oliveira T."/>
            <person name="Wollweber F."/>
            <person name="Xu J."/>
            <person name="Rittmann S."/>
            <person name="Klingl A."/>
            <person name="Pilhofer M."/>
        </authorList>
    </citation>
    <scope>NUCLEOTIDE SEQUENCE</scope>
    <source>
        <strain evidence="2">B-35</strain>
    </source>
</reference>
<dbReference type="InterPro" id="IPR036388">
    <property type="entry name" value="WH-like_DNA-bd_sf"/>
</dbReference>
<name>A0ABY6HW13_9ARCH</name>
<evidence type="ECO:0000259" key="1">
    <source>
        <dbReference type="Pfam" id="PF01047"/>
    </source>
</evidence>
<dbReference type="Pfam" id="PF01047">
    <property type="entry name" value="MarR"/>
    <property type="match status" value="1"/>
</dbReference>
<evidence type="ECO:0000313" key="2">
    <source>
        <dbReference type="EMBL" id="UYP46552.1"/>
    </source>
</evidence>
<dbReference type="EMBL" id="CP104013">
    <property type="protein sequence ID" value="UYP46552.1"/>
    <property type="molecule type" value="Genomic_DNA"/>
</dbReference>
<protein>
    <recommendedName>
        <fullName evidence="1">HTH marR-type domain-containing protein</fullName>
    </recommendedName>
</protein>
<dbReference type="InterPro" id="IPR000835">
    <property type="entry name" value="HTH_MarR-typ"/>
</dbReference>
<proteinExistence type="predicted"/>
<dbReference type="InterPro" id="IPR036390">
    <property type="entry name" value="WH_DNA-bd_sf"/>
</dbReference>
<accession>A0ABY6HW13</accession>
<organism evidence="2 3">
    <name type="scientific">Candidatus Lokiarchaeum ossiferum</name>
    <dbReference type="NCBI Taxonomy" id="2951803"/>
    <lineage>
        <taxon>Archaea</taxon>
        <taxon>Promethearchaeati</taxon>
        <taxon>Promethearchaeota</taxon>
        <taxon>Promethearchaeia</taxon>
        <taxon>Promethearchaeales</taxon>
        <taxon>Promethearchaeaceae</taxon>
        <taxon>Candidatus Lokiarchaeum</taxon>
    </lineage>
</organism>
<dbReference type="Proteomes" id="UP001208689">
    <property type="component" value="Chromosome"/>
</dbReference>
<evidence type="ECO:0000313" key="3">
    <source>
        <dbReference type="Proteomes" id="UP001208689"/>
    </source>
</evidence>
<gene>
    <name evidence="2" type="ORF">NEF87_002837</name>
</gene>
<dbReference type="SUPFAM" id="SSF46785">
    <property type="entry name" value="Winged helix' DNA-binding domain"/>
    <property type="match status" value="1"/>
</dbReference>
<sequence length="81" mass="9576">MVDLTKFEDGLMFSPLQRELLNMLEKQGPMTRSDLVKSVNHPRTTVYDNLTRLQNHQLIRKYSRPTNSRGRPLVFFKLLDE</sequence>